<evidence type="ECO:0000256" key="2">
    <source>
        <dbReference type="ARBA" id="ARBA00022525"/>
    </source>
</evidence>
<evidence type="ECO:0000256" key="4">
    <source>
        <dbReference type="ARBA" id="ARBA00022617"/>
    </source>
</evidence>
<evidence type="ECO:0000256" key="1">
    <source>
        <dbReference type="ARBA" id="ARBA00004613"/>
    </source>
</evidence>
<keyword evidence="6" id="KW-0560">Oxidoreductase</keyword>
<feature type="transmembrane region" description="Helical" evidence="10">
    <location>
        <begin position="6"/>
        <end position="24"/>
    </location>
</feature>
<evidence type="ECO:0000256" key="10">
    <source>
        <dbReference type="SAM" id="Phobius"/>
    </source>
</evidence>
<evidence type="ECO:0000256" key="8">
    <source>
        <dbReference type="ARBA" id="ARBA00023180"/>
    </source>
</evidence>
<dbReference type="Gene3D" id="1.10.640.10">
    <property type="entry name" value="Haem peroxidase domain superfamily, animal type"/>
    <property type="match status" value="1"/>
</dbReference>
<sequence length="776" mass="86762">MKVEKFVYHVLICVICCPILVLSYKEALGGHYVIDEKDHKHATEAPCATCPRNGVCVPKIQCPSHIRPGANYPRCHIDRQHIGVCCFSGNSHAAEPDLASRSSINIEDVKAVHNSSLQKLSDWLRKETLLDRDTSIQRETVPFYSQHEYIKEATDVGHGGLLNVFAAQELRARQAISDDDLALGLTQDTYGLFCPKPPSCPNVPSKYRRIDGNCNNFNHPSWGAALTAYERVLPPDYRDGTWAFRLSASGSPLPSARDVSNALLLAENHQSRSHNLMFMQFGHFLAHDLSAGVLFRTANDSVPSCCSADGTHLPIEHQHWACAAIDVSPKDPFYGQFDKRCLNFVRTQLAPWSDCVVGYAKQMNGATHYLDLSQVYGSSLKKSRSLRGVGGLLKSFHDYGRTLLPLTKRHECLTEKHGAACFDSGDNRGNQIISLTLLHTLFLREHNRIARALALINPEWDEEKIFHEARRIVQAEFQNIVYKEWLPLLIGTKLMKLFRITPTKGYSTNYDPRVNPAVTAEFASAAMRFGHSTVDGKMMLFNPQTGEVSETLSTPEVMFQPSRLRLKPFLDRILVGMSWQPMLNVGPFMSNSLSQFLFHGGNPYGLDLAAMNIQRGRDYGLRPYNDYRMLIGLNPFEFTTFSPNAAQRLASVYGAPQDIDLWIGGLLEKPIDGGLLGPTFSQILADQFARLKAGDRYFFEHGPDVNPGAFTISQLLELKKATLSRIICDNSDHIELVSQSPNAFLRADLPGNEPVPCDSPDIPAIDLRLFKEEQHH</sequence>
<evidence type="ECO:0008006" key="13">
    <source>
        <dbReference type="Google" id="ProtNLM"/>
    </source>
</evidence>
<dbReference type="InterPro" id="IPR010255">
    <property type="entry name" value="Haem_peroxidase_sf"/>
</dbReference>
<dbReference type="InterPro" id="IPR019791">
    <property type="entry name" value="Haem_peroxidase_animal"/>
</dbReference>
<comment type="subcellular location">
    <subcellularLocation>
        <location evidence="1">Secreted</location>
    </subcellularLocation>
</comment>
<dbReference type="GO" id="GO:0006979">
    <property type="term" value="P:response to oxidative stress"/>
    <property type="evidence" value="ECO:0007669"/>
    <property type="project" value="InterPro"/>
</dbReference>
<evidence type="ECO:0000256" key="5">
    <source>
        <dbReference type="ARBA" id="ARBA00022729"/>
    </source>
</evidence>
<keyword evidence="4 9" id="KW-0349">Heme</keyword>
<evidence type="ECO:0000256" key="3">
    <source>
        <dbReference type="ARBA" id="ARBA00022559"/>
    </source>
</evidence>
<evidence type="ECO:0000313" key="12">
    <source>
        <dbReference type="Proteomes" id="UP001497472"/>
    </source>
</evidence>
<evidence type="ECO:0000313" key="11">
    <source>
        <dbReference type="EMBL" id="CAK1543776.1"/>
    </source>
</evidence>
<keyword evidence="2" id="KW-0964">Secreted</keyword>
<dbReference type="PANTHER" id="PTHR11475:SF4">
    <property type="entry name" value="CHORION PEROXIDASE"/>
    <property type="match status" value="1"/>
</dbReference>
<dbReference type="EMBL" id="CAVLEF010000005">
    <property type="protein sequence ID" value="CAK1543776.1"/>
    <property type="molecule type" value="Genomic_DNA"/>
</dbReference>
<keyword evidence="7 9" id="KW-0408">Iron</keyword>
<keyword evidence="5" id="KW-0732">Signal</keyword>
<dbReference type="PROSITE" id="PS50292">
    <property type="entry name" value="PEROXIDASE_3"/>
    <property type="match status" value="1"/>
</dbReference>
<dbReference type="Proteomes" id="UP001497472">
    <property type="component" value="Unassembled WGS sequence"/>
</dbReference>
<keyword evidence="8" id="KW-0325">Glycoprotein</keyword>
<keyword evidence="10" id="KW-1133">Transmembrane helix</keyword>
<dbReference type="PANTHER" id="PTHR11475">
    <property type="entry name" value="OXIDASE/PEROXIDASE"/>
    <property type="match status" value="1"/>
</dbReference>
<accession>A0AAV1J5P8</accession>
<dbReference type="Pfam" id="PF03098">
    <property type="entry name" value="An_peroxidase"/>
    <property type="match status" value="1"/>
</dbReference>
<dbReference type="AlphaFoldDB" id="A0AAV1J5P8"/>
<dbReference type="FunFam" id="1.10.640.10:FF:000003">
    <property type="entry name" value="chorion peroxidase"/>
    <property type="match status" value="1"/>
</dbReference>
<organism evidence="11 12">
    <name type="scientific">Leptosia nina</name>
    <dbReference type="NCBI Taxonomy" id="320188"/>
    <lineage>
        <taxon>Eukaryota</taxon>
        <taxon>Metazoa</taxon>
        <taxon>Ecdysozoa</taxon>
        <taxon>Arthropoda</taxon>
        <taxon>Hexapoda</taxon>
        <taxon>Insecta</taxon>
        <taxon>Pterygota</taxon>
        <taxon>Neoptera</taxon>
        <taxon>Endopterygota</taxon>
        <taxon>Lepidoptera</taxon>
        <taxon>Glossata</taxon>
        <taxon>Ditrysia</taxon>
        <taxon>Papilionoidea</taxon>
        <taxon>Pieridae</taxon>
        <taxon>Pierinae</taxon>
        <taxon>Leptosia</taxon>
    </lineage>
</organism>
<protein>
    <recommendedName>
        <fullName evidence="13">Chorion peroxidase</fullName>
    </recommendedName>
</protein>
<dbReference type="GO" id="GO:0005576">
    <property type="term" value="C:extracellular region"/>
    <property type="evidence" value="ECO:0007669"/>
    <property type="project" value="UniProtKB-SubCell"/>
</dbReference>
<keyword evidence="9" id="KW-0479">Metal-binding</keyword>
<keyword evidence="12" id="KW-1185">Reference proteome</keyword>
<dbReference type="GO" id="GO:0022412">
    <property type="term" value="P:cellular process involved in reproduction in multicellular organism"/>
    <property type="evidence" value="ECO:0007669"/>
    <property type="project" value="UniProtKB-ARBA"/>
</dbReference>
<comment type="caution">
    <text evidence="11">The sequence shown here is derived from an EMBL/GenBank/DDBJ whole genome shotgun (WGS) entry which is preliminary data.</text>
</comment>
<dbReference type="GO" id="GO:0004601">
    <property type="term" value="F:peroxidase activity"/>
    <property type="evidence" value="ECO:0007669"/>
    <property type="project" value="UniProtKB-KW"/>
</dbReference>
<proteinExistence type="predicted"/>
<gene>
    <name evidence="11" type="ORF">LNINA_LOCUS3571</name>
</gene>
<dbReference type="CDD" id="cd09823">
    <property type="entry name" value="peroxinectin_like"/>
    <property type="match status" value="1"/>
</dbReference>
<dbReference type="GO" id="GO:0046872">
    <property type="term" value="F:metal ion binding"/>
    <property type="evidence" value="ECO:0007669"/>
    <property type="project" value="UniProtKB-KW"/>
</dbReference>
<evidence type="ECO:0000256" key="9">
    <source>
        <dbReference type="PIRSR" id="PIRSR619791-2"/>
    </source>
</evidence>
<dbReference type="PRINTS" id="PR00457">
    <property type="entry name" value="ANPEROXIDASE"/>
</dbReference>
<keyword evidence="10" id="KW-0472">Membrane</keyword>
<dbReference type="SUPFAM" id="SSF48113">
    <property type="entry name" value="Heme-dependent peroxidases"/>
    <property type="match status" value="1"/>
</dbReference>
<name>A0AAV1J5P8_9NEOP</name>
<dbReference type="GO" id="GO:0020037">
    <property type="term" value="F:heme binding"/>
    <property type="evidence" value="ECO:0007669"/>
    <property type="project" value="InterPro"/>
</dbReference>
<feature type="binding site" description="axial binding residue" evidence="9">
    <location>
        <position position="531"/>
    </location>
    <ligand>
        <name>heme b</name>
        <dbReference type="ChEBI" id="CHEBI:60344"/>
    </ligand>
    <ligandPart>
        <name>Fe</name>
        <dbReference type="ChEBI" id="CHEBI:18248"/>
    </ligandPart>
</feature>
<keyword evidence="3" id="KW-0575">Peroxidase</keyword>
<evidence type="ECO:0000256" key="6">
    <source>
        <dbReference type="ARBA" id="ARBA00023002"/>
    </source>
</evidence>
<evidence type="ECO:0000256" key="7">
    <source>
        <dbReference type="ARBA" id="ARBA00023004"/>
    </source>
</evidence>
<dbReference type="InterPro" id="IPR037120">
    <property type="entry name" value="Haem_peroxidase_sf_animal"/>
</dbReference>
<keyword evidence="10" id="KW-0812">Transmembrane</keyword>
<reference evidence="11 12" key="1">
    <citation type="submission" date="2023-11" db="EMBL/GenBank/DDBJ databases">
        <authorList>
            <person name="Okamura Y."/>
        </authorList>
    </citation>
    <scope>NUCLEOTIDE SEQUENCE [LARGE SCALE GENOMIC DNA]</scope>
</reference>